<dbReference type="EMBL" id="KV942175">
    <property type="protein sequence ID" value="PIO27195.1"/>
    <property type="molecule type" value="Genomic_DNA"/>
</dbReference>
<evidence type="ECO:0000259" key="1">
    <source>
        <dbReference type="SMART" id="SM00458"/>
    </source>
</evidence>
<protein>
    <recommendedName>
        <fullName evidence="1">Ricin B lectin domain-containing protein</fullName>
    </recommendedName>
</protein>
<dbReference type="InterPro" id="IPR035992">
    <property type="entry name" value="Ricin_B-like_lectins"/>
</dbReference>
<sequence>MCKTKDMVANVALGKCLSLQNSTLILDDCDASKMNQQFNFTWLRLIKQKGLCIAPGGKDKLALLQCDNLNSGLRWLHKSLTAFQPALESHFVLESIPRPTCLEVDPSHKTLRTNACNPTNKLQKWQFEKYFAP</sequence>
<accession>A0A2G9RHE8</accession>
<organism evidence="2 3">
    <name type="scientific">Aquarana catesbeiana</name>
    <name type="common">American bullfrog</name>
    <name type="synonym">Rana catesbeiana</name>
    <dbReference type="NCBI Taxonomy" id="8400"/>
    <lineage>
        <taxon>Eukaryota</taxon>
        <taxon>Metazoa</taxon>
        <taxon>Chordata</taxon>
        <taxon>Craniata</taxon>
        <taxon>Vertebrata</taxon>
        <taxon>Euteleostomi</taxon>
        <taxon>Amphibia</taxon>
        <taxon>Batrachia</taxon>
        <taxon>Anura</taxon>
        <taxon>Neobatrachia</taxon>
        <taxon>Ranoidea</taxon>
        <taxon>Ranidae</taxon>
        <taxon>Aquarana</taxon>
    </lineage>
</organism>
<keyword evidence="3" id="KW-1185">Reference proteome</keyword>
<gene>
    <name evidence="2" type="ORF">AB205_0115600</name>
</gene>
<evidence type="ECO:0000313" key="2">
    <source>
        <dbReference type="EMBL" id="PIO27195.1"/>
    </source>
</evidence>
<dbReference type="Pfam" id="PF00652">
    <property type="entry name" value="Ricin_B_lectin"/>
    <property type="match status" value="1"/>
</dbReference>
<dbReference type="Proteomes" id="UP000228934">
    <property type="component" value="Unassembled WGS sequence"/>
</dbReference>
<name>A0A2G9RHE8_AQUCT</name>
<dbReference type="SMART" id="SM00458">
    <property type="entry name" value="RICIN"/>
    <property type="match status" value="1"/>
</dbReference>
<dbReference type="SUPFAM" id="SSF50370">
    <property type="entry name" value="Ricin B-like lectins"/>
    <property type="match status" value="1"/>
</dbReference>
<dbReference type="OrthoDB" id="9982049at2759"/>
<dbReference type="Gene3D" id="2.80.10.50">
    <property type="match status" value="1"/>
</dbReference>
<dbReference type="InterPro" id="IPR000772">
    <property type="entry name" value="Ricin_B_lectin"/>
</dbReference>
<reference evidence="3" key="1">
    <citation type="journal article" date="2017" name="Nat. Commun.">
        <title>The North American bullfrog draft genome provides insight into hormonal regulation of long noncoding RNA.</title>
        <authorList>
            <person name="Hammond S.A."/>
            <person name="Warren R.L."/>
            <person name="Vandervalk B.P."/>
            <person name="Kucuk E."/>
            <person name="Khan H."/>
            <person name="Gibb E.A."/>
            <person name="Pandoh P."/>
            <person name="Kirk H."/>
            <person name="Zhao Y."/>
            <person name="Jones M."/>
            <person name="Mungall A.J."/>
            <person name="Coope R."/>
            <person name="Pleasance S."/>
            <person name="Moore R.A."/>
            <person name="Holt R.A."/>
            <person name="Round J.M."/>
            <person name="Ohora S."/>
            <person name="Walle B.V."/>
            <person name="Veldhoen N."/>
            <person name="Helbing C.C."/>
            <person name="Birol I."/>
        </authorList>
    </citation>
    <scope>NUCLEOTIDE SEQUENCE [LARGE SCALE GENOMIC DNA]</scope>
</reference>
<evidence type="ECO:0000313" key="3">
    <source>
        <dbReference type="Proteomes" id="UP000228934"/>
    </source>
</evidence>
<proteinExistence type="predicted"/>
<feature type="domain" description="Ricin B lectin" evidence="1">
    <location>
        <begin position="3"/>
        <end position="128"/>
    </location>
</feature>
<dbReference type="AlphaFoldDB" id="A0A2G9RHE8"/>
<dbReference type="PROSITE" id="PS50231">
    <property type="entry name" value="RICIN_B_LECTIN"/>
    <property type="match status" value="1"/>
</dbReference>